<dbReference type="InterPro" id="IPR006108">
    <property type="entry name" value="3HC_DH_C"/>
</dbReference>
<dbReference type="InterPro" id="IPR036291">
    <property type="entry name" value="NAD(P)-bd_dom_sf"/>
</dbReference>
<dbReference type="SUPFAM" id="SSF48179">
    <property type="entry name" value="6-phosphogluconate dehydrogenase C-terminal domain-like"/>
    <property type="match status" value="1"/>
</dbReference>
<dbReference type="EMBL" id="BMGC01000001">
    <property type="protein sequence ID" value="GGB17828.1"/>
    <property type="molecule type" value="Genomic_DNA"/>
</dbReference>
<evidence type="ECO:0000313" key="12">
    <source>
        <dbReference type="Proteomes" id="UP000621454"/>
    </source>
</evidence>
<evidence type="ECO:0000256" key="8">
    <source>
        <dbReference type="PIRSR" id="PIRSR000105-1"/>
    </source>
</evidence>
<dbReference type="AlphaFoldDB" id="A0A916SV05"/>
<evidence type="ECO:0000256" key="7">
    <source>
        <dbReference type="ARBA" id="ARBA00049556"/>
    </source>
</evidence>
<dbReference type="GO" id="GO:0003857">
    <property type="term" value="F:(3S)-3-hydroxyacyl-CoA dehydrogenase (NAD+) activity"/>
    <property type="evidence" value="ECO:0007669"/>
    <property type="project" value="UniProtKB-EC"/>
</dbReference>
<evidence type="ECO:0000256" key="5">
    <source>
        <dbReference type="ARBA" id="ARBA00023027"/>
    </source>
</evidence>
<dbReference type="InterPro" id="IPR006176">
    <property type="entry name" value="3-OHacyl-CoA_DH_NAD-bd"/>
</dbReference>
<feature type="site" description="Important for catalytic activity" evidence="8">
    <location>
        <position position="144"/>
    </location>
</feature>
<evidence type="ECO:0000256" key="3">
    <source>
        <dbReference type="ARBA" id="ARBA00022832"/>
    </source>
</evidence>
<reference evidence="11" key="1">
    <citation type="journal article" date="2014" name="Int. J. Syst. Evol. Microbiol.">
        <title>Complete genome sequence of Corynebacterium casei LMG S-19264T (=DSM 44701T), isolated from a smear-ripened cheese.</title>
        <authorList>
            <consortium name="US DOE Joint Genome Institute (JGI-PGF)"/>
            <person name="Walter F."/>
            <person name="Albersmeier A."/>
            <person name="Kalinowski J."/>
            <person name="Ruckert C."/>
        </authorList>
    </citation>
    <scope>NUCLEOTIDE SEQUENCE</scope>
    <source>
        <strain evidence="11">CGMCC 1.12827</strain>
    </source>
</reference>
<dbReference type="InterPro" id="IPR013328">
    <property type="entry name" value="6PGD_dom2"/>
</dbReference>
<comment type="pathway">
    <text evidence="1">Lipid metabolism; fatty acid beta-oxidation.</text>
</comment>
<keyword evidence="4" id="KW-0560">Oxidoreductase</keyword>
<keyword evidence="5" id="KW-0520">NAD</keyword>
<name>A0A916SV05_9ACTN</name>
<feature type="domain" description="3-hydroxyacyl-CoA dehydrogenase C-terminal" evidence="9">
    <location>
        <begin position="191"/>
        <end position="285"/>
    </location>
</feature>
<dbReference type="Pfam" id="PF00725">
    <property type="entry name" value="3HCDH"/>
    <property type="match status" value="1"/>
</dbReference>
<accession>A0A916SV05</accession>
<dbReference type="GO" id="GO:0070403">
    <property type="term" value="F:NAD+ binding"/>
    <property type="evidence" value="ECO:0007669"/>
    <property type="project" value="InterPro"/>
</dbReference>
<dbReference type="Gene3D" id="3.40.50.720">
    <property type="entry name" value="NAD(P)-binding Rossmann-like Domain"/>
    <property type="match status" value="1"/>
</dbReference>
<dbReference type="PIRSF" id="PIRSF000105">
    <property type="entry name" value="HCDH"/>
    <property type="match status" value="1"/>
</dbReference>
<dbReference type="RefSeq" id="WP_188584730.1">
    <property type="nucleotide sequence ID" value="NZ_BMGC01000001.1"/>
</dbReference>
<dbReference type="InterPro" id="IPR022694">
    <property type="entry name" value="3-OHacyl-CoA_DH"/>
</dbReference>
<comment type="caution">
    <text evidence="11">The sequence shown here is derived from an EMBL/GenBank/DDBJ whole genome shotgun (WGS) entry which is preliminary data.</text>
</comment>
<evidence type="ECO:0000259" key="9">
    <source>
        <dbReference type="Pfam" id="PF00725"/>
    </source>
</evidence>
<evidence type="ECO:0000256" key="2">
    <source>
        <dbReference type="ARBA" id="ARBA00005086"/>
    </source>
</evidence>
<dbReference type="Pfam" id="PF02737">
    <property type="entry name" value="3HCDH_N"/>
    <property type="match status" value="1"/>
</dbReference>
<dbReference type="GO" id="GO:0006635">
    <property type="term" value="P:fatty acid beta-oxidation"/>
    <property type="evidence" value="ECO:0007669"/>
    <property type="project" value="TreeGrafter"/>
</dbReference>
<comment type="catalytic activity">
    <reaction evidence="7">
        <text>a (3S)-3-hydroxyacyl-CoA + NAD(+) = a 3-oxoacyl-CoA + NADH + H(+)</text>
        <dbReference type="Rhea" id="RHEA:22432"/>
        <dbReference type="ChEBI" id="CHEBI:15378"/>
        <dbReference type="ChEBI" id="CHEBI:57318"/>
        <dbReference type="ChEBI" id="CHEBI:57540"/>
        <dbReference type="ChEBI" id="CHEBI:57945"/>
        <dbReference type="ChEBI" id="CHEBI:90726"/>
        <dbReference type="EC" id="1.1.1.35"/>
    </reaction>
</comment>
<dbReference type="InterPro" id="IPR052242">
    <property type="entry name" value="Mito_3-hydroxyacyl-CoA_DH"/>
</dbReference>
<evidence type="ECO:0000313" key="11">
    <source>
        <dbReference type="EMBL" id="GGB17828.1"/>
    </source>
</evidence>
<dbReference type="Gene3D" id="1.10.1040.10">
    <property type="entry name" value="N-(1-d-carboxylethyl)-l-norvaline Dehydrogenase, domain 2"/>
    <property type="match status" value="1"/>
</dbReference>
<protein>
    <submittedName>
        <fullName evidence="11">3-hydroxybutyryl-CoA dehydrogenase</fullName>
    </submittedName>
</protein>
<keyword evidence="12" id="KW-1185">Reference proteome</keyword>
<dbReference type="Proteomes" id="UP000621454">
    <property type="component" value="Unassembled WGS sequence"/>
</dbReference>
<dbReference type="InterPro" id="IPR008927">
    <property type="entry name" value="6-PGluconate_DH-like_C_sf"/>
</dbReference>
<evidence type="ECO:0000259" key="10">
    <source>
        <dbReference type="Pfam" id="PF02737"/>
    </source>
</evidence>
<keyword evidence="3" id="KW-0276">Fatty acid metabolism</keyword>
<evidence type="ECO:0000256" key="4">
    <source>
        <dbReference type="ARBA" id="ARBA00023002"/>
    </source>
</evidence>
<feature type="domain" description="3-hydroxyacyl-CoA dehydrogenase NAD binding" evidence="10">
    <location>
        <begin position="6"/>
        <end position="186"/>
    </location>
</feature>
<dbReference type="PANTHER" id="PTHR43561">
    <property type="match status" value="1"/>
</dbReference>
<evidence type="ECO:0000256" key="6">
    <source>
        <dbReference type="ARBA" id="ARBA00023098"/>
    </source>
</evidence>
<sequence>MTDISKVTVLGTGVLGSQIAYQASYAGFDVSAWDINDDAIAAAKQRYQKLAETYEQQVDGAKDDDRATKAAESIHLYTDIAEAVADADLVIEAVPENPKIKEQTWTEVGKAAPAKTIFATNSSTLLPSSLMEYTGRPEKFLALHFANMLWVNKTAEVMGTAKTDQQVYQTVVDYASKMGMVPIEVKKEKAGYVLNSLLVPLLNAASELLIDGVADVETVDKTWRLATGAPLGPFQIFDVVGLTTAYNISAASEDPKQREFADYLKTNYIDKGKLGVATGEGFYSYS</sequence>
<reference evidence="11" key="2">
    <citation type="submission" date="2020-09" db="EMBL/GenBank/DDBJ databases">
        <authorList>
            <person name="Sun Q."/>
            <person name="Zhou Y."/>
        </authorList>
    </citation>
    <scope>NUCLEOTIDE SEQUENCE</scope>
    <source>
        <strain evidence="11">CGMCC 1.12827</strain>
    </source>
</reference>
<dbReference type="SUPFAM" id="SSF51735">
    <property type="entry name" value="NAD(P)-binding Rossmann-fold domains"/>
    <property type="match status" value="1"/>
</dbReference>
<dbReference type="NCBIfam" id="NF006143">
    <property type="entry name" value="PRK08293.1"/>
    <property type="match status" value="1"/>
</dbReference>
<comment type="pathway">
    <text evidence="2">Lipid metabolism; butanoate metabolism.</text>
</comment>
<dbReference type="PANTHER" id="PTHR43561:SF3">
    <property type="entry name" value="HYDROXYACYL-COENZYME A DEHYDROGENASE, MITOCHONDRIAL"/>
    <property type="match status" value="1"/>
</dbReference>
<organism evidence="11 12">
    <name type="scientific">Gordonia jinhuaensis</name>
    <dbReference type="NCBI Taxonomy" id="1517702"/>
    <lineage>
        <taxon>Bacteria</taxon>
        <taxon>Bacillati</taxon>
        <taxon>Actinomycetota</taxon>
        <taxon>Actinomycetes</taxon>
        <taxon>Mycobacteriales</taxon>
        <taxon>Gordoniaceae</taxon>
        <taxon>Gordonia</taxon>
    </lineage>
</organism>
<keyword evidence="6" id="KW-0443">Lipid metabolism</keyword>
<gene>
    <name evidence="11" type="ORF">GCM10011489_02400</name>
</gene>
<proteinExistence type="predicted"/>
<evidence type="ECO:0000256" key="1">
    <source>
        <dbReference type="ARBA" id="ARBA00005005"/>
    </source>
</evidence>